<feature type="compositionally biased region" description="Polar residues" evidence="1">
    <location>
        <begin position="8"/>
        <end position="17"/>
    </location>
</feature>
<keyword evidence="4" id="KW-1185">Reference proteome</keyword>
<dbReference type="EMBL" id="JASKHM010000001">
    <property type="protein sequence ID" value="MEQ4480970.1"/>
    <property type="molecule type" value="Genomic_DNA"/>
</dbReference>
<feature type="region of interest" description="Disordered" evidence="1">
    <location>
        <begin position="1"/>
        <end position="23"/>
    </location>
</feature>
<sequence>MPELRPQIGQNTQTSNEAAKETKEEPALKGTFVSVMLLGAFIAVSWFGVFALFVARN</sequence>
<comment type="caution">
    <text evidence="3">The sequence shown here is derived from an EMBL/GenBank/DDBJ whole genome shotgun (WGS) entry which is preliminary data.</text>
</comment>
<evidence type="ECO:0000256" key="2">
    <source>
        <dbReference type="SAM" id="Phobius"/>
    </source>
</evidence>
<keyword evidence="2" id="KW-0472">Membrane</keyword>
<keyword evidence="2" id="KW-1133">Transmembrane helix</keyword>
<protein>
    <submittedName>
        <fullName evidence="3">Cytochrome c oxidase subunit 2A</fullName>
    </submittedName>
</protein>
<dbReference type="RefSeq" id="WP_232182830.1">
    <property type="nucleotide sequence ID" value="NZ_JAIOAP010000001.1"/>
</dbReference>
<evidence type="ECO:0000313" key="4">
    <source>
        <dbReference type="Proteomes" id="UP001493487"/>
    </source>
</evidence>
<organism evidence="3 4">
    <name type="scientific">Cohnella silvisoli</name>
    <dbReference type="NCBI Taxonomy" id="2873699"/>
    <lineage>
        <taxon>Bacteria</taxon>
        <taxon>Bacillati</taxon>
        <taxon>Bacillota</taxon>
        <taxon>Bacilli</taxon>
        <taxon>Bacillales</taxon>
        <taxon>Paenibacillaceae</taxon>
        <taxon>Cohnella</taxon>
    </lineage>
</organism>
<dbReference type="Proteomes" id="UP001493487">
    <property type="component" value="Unassembled WGS sequence"/>
</dbReference>
<name>A0ABV1KLY0_9BACL</name>
<keyword evidence="2" id="KW-0812">Transmembrane</keyword>
<proteinExistence type="predicted"/>
<evidence type="ECO:0000256" key="1">
    <source>
        <dbReference type="SAM" id="MobiDB-lite"/>
    </source>
</evidence>
<dbReference type="Pfam" id="PF08113">
    <property type="entry name" value="CoxIIa"/>
    <property type="match status" value="1"/>
</dbReference>
<accession>A0ABV1KLY0</accession>
<gene>
    <name evidence="3" type="ORF">QJS35_01035</name>
</gene>
<evidence type="ECO:0000313" key="3">
    <source>
        <dbReference type="EMBL" id="MEQ4480970.1"/>
    </source>
</evidence>
<reference evidence="3 4" key="1">
    <citation type="journal article" date="2023" name="Genome Announc.">
        <title>Pan-Genome Analyses of the Genus Cohnella and Proposal of the Novel Species Cohnella silvisoli sp. nov., Isolated from Forest Soil.</title>
        <authorList>
            <person name="Wang C."/>
            <person name="Mao L."/>
            <person name="Bao G."/>
            <person name="Zhu H."/>
        </authorList>
    </citation>
    <scope>NUCLEOTIDE SEQUENCE [LARGE SCALE GENOMIC DNA]</scope>
    <source>
        <strain evidence="3 4">NL03-T5-1</strain>
    </source>
</reference>
<dbReference type="InterPro" id="IPR012538">
    <property type="entry name" value="Cyt_c_oxidase_su2a"/>
</dbReference>
<feature type="transmembrane region" description="Helical" evidence="2">
    <location>
        <begin position="32"/>
        <end position="55"/>
    </location>
</feature>